<dbReference type="PANTHER" id="PTHR37477">
    <property type="entry name" value="COBALT-PRECORRIN-5A HYDROLASE"/>
    <property type="match status" value="1"/>
</dbReference>
<dbReference type="InterPro" id="IPR021744">
    <property type="entry name" value="CbiG_N"/>
</dbReference>
<dbReference type="Pfam" id="PF11760">
    <property type="entry name" value="CbiG_N"/>
    <property type="match status" value="1"/>
</dbReference>
<dbReference type="Gene3D" id="3.30.420.180">
    <property type="entry name" value="CobE/GbiG C-terminal domain"/>
    <property type="match status" value="1"/>
</dbReference>
<proteinExistence type="predicted"/>
<dbReference type="PANTHER" id="PTHR37477:SF1">
    <property type="entry name" value="COBALT-PRECORRIN-5A HYDROLASE"/>
    <property type="match status" value="1"/>
</dbReference>
<reference evidence="4 5" key="1">
    <citation type="submission" date="2020-08" db="EMBL/GenBank/DDBJ databases">
        <authorList>
            <person name="Liu C."/>
            <person name="Sun Q."/>
        </authorList>
    </citation>
    <scope>NUCLEOTIDE SEQUENCE [LARGE SCALE GENOMIC DNA]</scope>
    <source>
        <strain evidence="4 5">NSJ-38</strain>
    </source>
</reference>
<dbReference type="GO" id="GO:0016787">
    <property type="term" value="F:hydrolase activity"/>
    <property type="evidence" value="ECO:0007669"/>
    <property type="project" value="UniProtKB-KW"/>
</dbReference>
<evidence type="ECO:0000313" key="5">
    <source>
        <dbReference type="Proteomes" id="UP000515823"/>
    </source>
</evidence>
<feature type="domain" description="Cobalamin synthesis G N-terminal" evidence="2">
    <location>
        <begin position="64"/>
        <end position="144"/>
    </location>
</feature>
<dbReference type="SUPFAM" id="SSF159664">
    <property type="entry name" value="CobE/GbiG C-terminal domain-like"/>
    <property type="match status" value="1"/>
</dbReference>
<dbReference type="EMBL" id="CP060634">
    <property type="protein sequence ID" value="QNM05654.1"/>
    <property type="molecule type" value="Genomic_DNA"/>
</dbReference>
<dbReference type="GO" id="GO:0009236">
    <property type="term" value="P:cobalamin biosynthetic process"/>
    <property type="evidence" value="ECO:0007669"/>
    <property type="project" value="InterPro"/>
</dbReference>
<keyword evidence="5" id="KW-1185">Reference proteome</keyword>
<dbReference type="SUPFAM" id="SSF159672">
    <property type="entry name" value="CbiG N-terminal domain-like"/>
    <property type="match status" value="1"/>
</dbReference>
<evidence type="ECO:0000259" key="1">
    <source>
        <dbReference type="Pfam" id="PF01890"/>
    </source>
</evidence>
<dbReference type="Proteomes" id="UP000515823">
    <property type="component" value="Chromosome"/>
</dbReference>
<dbReference type="KEGG" id="qdo:H9Q78_00310"/>
<organism evidence="4 5">
    <name type="scientific">Qiania dongpingensis</name>
    <dbReference type="NCBI Taxonomy" id="2763669"/>
    <lineage>
        <taxon>Bacteria</taxon>
        <taxon>Bacillati</taxon>
        <taxon>Bacillota</taxon>
        <taxon>Clostridia</taxon>
        <taxon>Lachnospirales</taxon>
        <taxon>Lachnospiraceae</taxon>
        <taxon>Qiania</taxon>
    </lineage>
</organism>
<dbReference type="InterPro" id="IPR036518">
    <property type="entry name" value="CobE/GbiG_C_sf"/>
</dbReference>
<dbReference type="Pfam" id="PF11761">
    <property type="entry name" value="CbiG_mid"/>
    <property type="match status" value="1"/>
</dbReference>
<name>A0A7G9G4C2_9FIRM</name>
<protein>
    <submittedName>
        <fullName evidence="4">Cobalt-precorrin 5A hydrolase</fullName>
    </submittedName>
</protein>
<accession>A0A7G9G4C2</accession>
<evidence type="ECO:0000259" key="2">
    <source>
        <dbReference type="Pfam" id="PF11760"/>
    </source>
</evidence>
<gene>
    <name evidence="4" type="ORF">H9Q78_00310</name>
</gene>
<dbReference type="InterPro" id="IPR052553">
    <property type="entry name" value="CbiG_hydrolase"/>
</dbReference>
<evidence type="ECO:0000259" key="3">
    <source>
        <dbReference type="Pfam" id="PF11761"/>
    </source>
</evidence>
<dbReference type="AlphaFoldDB" id="A0A7G9G4C2"/>
<dbReference type="Pfam" id="PF01890">
    <property type="entry name" value="CbiG_C"/>
    <property type="match status" value="1"/>
</dbReference>
<dbReference type="InterPro" id="IPR038029">
    <property type="entry name" value="GbiG_N_sf"/>
</dbReference>
<feature type="domain" description="Cobalamin biosynthesis central region" evidence="3">
    <location>
        <begin position="149"/>
        <end position="233"/>
    </location>
</feature>
<feature type="domain" description="CobE/GbiG C-terminal" evidence="1">
    <location>
        <begin position="237"/>
        <end position="354"/>
    </location>
</feature>
<dbReference type="Gene3D" id="3.40.50.11220">
    <property type="match status" value="1"/>
</dbReference>
<dbReference type="InterPro" id="IPR021745">
    <property type="entry name" value="CbiG_mid"/>
</dbReference>
<dbReference type="RefSeq" id="WP_249302842.1">
    <property type="nucleotide sequence ID" value="NZ_CP060634.1"/>
</dbReference>
<sequence length="368" mass="39706">MRIAVISFTKTGSRLNRKLCGKLRGLGYLAKGYEKRAKKNQAEDWEGSQEADQPESVKSSLKDWTGRAFLEYDGLIFIGACGIAVRAVAPFLKDKFTDPAVVVMDERAGFAVSLLSGHVGGANELAVLAAGLAGAVPVISTATDVNGRFAVDVFAVKNGLFLSDRSLAKRVSAFLLSGNTVPFYSSQPVRGEKIPEELCFCETVEAFRERDGLKVAVSERELDSGEDTLYLIPRTVTVGMGCRRGVSEERLKEALERQLLISGIFKEALEQIATIDVKKEEEGLIKLSKTLGLPICFYSGQELSGVPGMYTGSDFVKKTVGVDSVCERAAAAGSGNGCVLLRKQAGSGITIAAARREIEIRFDKENED</sequence>
<keyword evidence="4" id="KW-0378">Hydrolase</keyword>
<dbReference type="InterPro" id="IPR002750">
    <property type="entry name" value="CobE/GbiG_C"/>
</dbReference>
<evidence type="ECO:0000313" key="4">
    <source>
        <dbReference type="EMBL" id="QNM05654.1"/>
    </source>
</evidence>